<sequence length="310" mass="34967">MRPPIFNLVPPGDPAAHHDTPELKKAALDIATRTGINLLRHMYGQFPLILTYLDEDTAIENPLPLTQYQRPPPLAKANFPDDVEFIRQINEGGATPIFLVKTEDNLRLLKMFPAFGPVPESYRPSRRPDSGRPVDPMRPFMREKEAYAHLQHGGVCEKGYVPQCYGWVELTQAHVEAIARAVPGLVYGDGQDLDDLLDKAYEGLFPKGILIEYFPDAQVLSTRNVTRELAEKAVPSLYAIHAAYVLHGDVQQHNILLLPDGRVIWIDFDSSMCGSDPRLHRHNLFLELQGGWSIFYRRLVSALVSMSNYD</sequence>
<dbReference type="SUPFAM" id="SSF56112">
    <property type="entry name" value="Protein kinase-like (PK-like)"/>
    <property type="match status" value="1"/>
</dbReference>
<evidence type="ECO:0000313" key="2">
    <source>
        <dbReference type="EMBL" id="GJE84566.1"/>
    </source>
</evidence>
<protein>
    <recommendedName>
        <fullName evidence="1">Protein kinase domain-containing protein</fullName>
    </recommendedName>
</protein>
<dbReference type="GO" id="GO:0004672">
    <property type="term" value="F:protein kinase activity"/>
    <property type="evidence" value="ECO:0007669"/>
    <property type="project" value="InterPro"/>
</dbReference>
<dbReference type="GO" id="GO:0005524">
    <property type="term" value="F:ATP binding"/>
    <property type="evidence" value="ECO:0007669"/>
    <property type="project" value="InterPro"/>
</dbReference>
<keyword evidence="3" id="KW-1185">Reference proteome</keyword>
<evidence type="ECO:0000259" key="1">
    <source>
        <dbReference type="PROSITE" id="PS50011"/>
    </source>
</evidence>
<dbReference type="OrthoDB" id="2521594at2759"/>
<dbReference type="InterPro" id="IPR025213">
    <property type="entry name" value="Sim4_Fta2"/>
</dbReference>
<gene>
    <name evidence="2" type="ORF">PsYK624_006420</name>
</gene>
<dbReference type="Gene3D" id="1.10.510.10">
    <property type="entry name" value="Transferase(Phosphotransferase) domain 1"/>
    <property type="match status" value="1"/>
</dbReference>
<dbReference type="InterPro" id="IPR000719">
    <property type="entry name" value="Prot_kinase_dom"/>
</dbReference>
<reference evidence="2 3" key="1">
    <citation type="submission" date="2021-08" db="EMBL/GenBank/DDBJ databases">
        <title>Draft Genome Sequence of Phanerochaete sordida strain YK-624.</title>
        <authorList>
            <person name="Mori T."/>
            <person name="Dohra H."/>
            <person name="Suzuki T."/>
            <person name="Kawagishi H."/>
            <person name="Hirai H."/>
        </authorList>
    </citation>
    <scope>NUCLEOTIDE SEQUENCE [LARGE SCALE GENOMIC DNA]</scope>
    <source>
        <strain evidence="2 3">YK-624</strain>
    </source>
</reference>
<name>A0A9P3L708_9APHY</name>
<comment type="caution">
    <text evidence="2">The sequence shown here is derived from an EMBL/GenBank/DDBJ whole genome shotgun (WGS) entry which is preliminary data.</text>
</comment>
<dbReference type="PROSITE" id="PS50011">
    <property type="entry name" value="PROTEIN_KINASE_DOM"/>
    <property type="match status" value="1"/>
</dbReference>
<proteinExistence type="predicted"/>
<dbReference type="EMBL" id="BPQB01000001">
    <property type="protein sequence ID" value="GJE84566.1"/>
    <property type="molecule type" value="Genomic_DNA"/>
</dbReference>
<accession>A0A9P3L708</accession>
<dbReference type="AlphaFoldDB" id="A0A9P3L708"/>
<dbReference type="Proteomes" id="UP000703269">
    <property type="component" value="Unassembled WGS sequence"/>
</dbReference>
<organism evidence="2 3">
    <name type="scientific">Phanerochaete sordida</name>
    <dbReference type="NCBI Taxonomy" id="48140"/>
    <lineage>
        <taxon>Eukaryota</taxon>
        <taxon>Fungi</taxon>
        <taxon>Dikarya</taxon>
        <taxon>Basidiomycota</taxon>
        <taxon>Agaricomycotina</taxon>
        <taxon>Agaricomycetes</taxon>
        <taxon>Polyporales</taxon>
        <taxon>Phanerochaetaceae</taxon>
        <taxon>Phanerochaete</taxon>
    </lineage>
</organism>
<dbReference type="InterPro" id="IPR011009">
    <property type="entry name" value="Kinase-like_dom_sf"/>
</dbReference>
<dbReference type="Pfam" id="PF13095">
    <property type="entry name" value="FTA2"/>
    <property type="match status" value="1"/>
</dbReference>
<evidence type="ECO:0000313" key="3">
    <source>
        <dbReference type="Proteomes" id="UP000703269"/>
    </source>
</evidence>
<feature type="domain" description="Protein kinase" evidence="1">
    <location>
        <begin position="83"/>
        <end position="310"/>
    </location>
</feature>